<accession>A0A016UA69</accession>
<gene>
    <name evidence="2" type="primary">Acey_s0049.g1748</name>
    <name evidence="2" type="ORF">Y032_0049g1748</name>
</gene>
<proteinExistence type="predicted"/>
<dbReference type="Proteomes" id="UP000024635">
    <property type="component" value="Unassembled WGS sequence"/>
</dbReference>
<dbReference type="AlphaFoldDB" id="A0A016UA69"/>
<reference evidence="3" key="1">
    <citation type="journal article" date="2015" name="Nat. Genet.">
        <title>The genome and transcriptome of the zoonotic hookworm Ancylostoma ceylanicum identify infection-specific gene families.</title>
        <authorList>
            <person name="Schwarz E.M."/>
            <person name="Hu Y."/>
            <person name="Antoshechkin I."/>
            <person name="Miller M.M."/>
            <person name="Sternberg P.W."/>
            <person name="Aroian R.V."/>
        </authorList>
    </citation>
    <scope>NUCLEOTIDE SEQUENCE</scope>
    <source>
        <strain evidence="3">HY135</strain>
    </source>
</reference>
<name>A0A016UA69_9BILA</name>
<evidence type="ECO:0000313" key="2">
    <source>
        <dbReference type="EMBL" id="EYC11752.1"/>
    </source>
</evidence>
<evidence type="ECO:0000313" key="3">
    <source>
        <dbReference type="Proteomes" id="UP000024635"/>
    </source>
</evidence>
<comment type="caution">
    <text evidence="2">The sequence shown here is derived from an EMBL/GenBank/DDBJ whole genome shotgun (WGS) entry which is preliminary data.</text>
</comment>
<keyword evidence="3" id="KW-1185">Reference proteome</keyword>
<keyword evidence="1" id="KW-0732">Signal</keyword>
<feature type="signal peptide" evidence="1">
    <location>
        <begin position="1"/>
        <end position="24"/>
    </location>
</feature>
<sequence length="81" mass="7829">MPSAQFVVLAAALLLCSLTTETEAQVILGGTYNCGYGYGGIMGIGMYSALGYGGLGYGGLGCGIGYGGVGYGGIGSVGIMG</sequence>
<feature type="chain" id="PRO_5001488514" evidence="1">
    <location>
        <begin position="25"/>
        <end position="81"/>
    </location>
</feature>
<dbReference type="EMBL" id="JARK01001385">
    <property type="protein sequence ID" value="EYC11752.1"/>
    <property type="molecule type" value="Genomic_DNA"/>
</dbReference>
<protein>
    <submittedName>
        <fullName evidence="2">Uncharacterized protein</fullName>
    </submittedName>
</protein>
<evidence type="ECO:0000256" key="1">
    <source>
        <dbReference type="SAM" id="SignalP"/>
    </source>
</evidence>
<organism evidence="2 3">
    <name type="scientific">Ancylostoma ceylanicum</name>
    <dbReference type="NCBI Taxonomy" id="53326"/>
    <lineage>
        <taxon>Eukaryota</taxon>
        <taxon>Metazoa</taxon>
        <taxon>Ecdysozoa</taxon>
        <taxon>Nematoda</taxon>
        <taxon>Chromadorea</taxon>
        <taxon>Rhabditida</taxon>
        <taxon>Rhabditina</taxon>
        <taxon>Rhabditomorpha</taxon>
        <taxon>Strongyloidea</taxon>
        <taxon>Ancylostomatidae</taxon>
        <taxon>Ancylostomatinae</taxon>
        <taxon>Ancylostoma</taxon>
    </lineage>
</organism>